<dbReference type="SUPFAM" id="SSF49764">
    <property type="entry name" value="HSP20-like chaperones"/>
    <property type="match status" value="1"/>
</dbReference>
<dbReference type="EMBL" id="CAJGYM010000029">
    <property type="protein sequence ID" value="CAD6192746.1"/>
    <property type="molecule type" value="Genomic_DNA"/>
</dbReference>
<dbReference type="Pfam" id="PF00011">
    <property type="entry name" value="HSP20"/>
    <property type="match status" value="1"/>
</dbReference>
<comment type="similarity">
    <text evidence="1 2">Belongs to the small heat shock protein (HSP20) family.</text>
</comment>
<comment type="caution">
    <text evidence="5">The sequence shown here is derived from an EMBL/GenBank/DDBJ whole genome shotgun (WGS) entry which is preliminary data.</text>
</comment>
<dbReference type="OrthoDB" id="1431247at2759"/>
<feature type="compositionally biased region" description="Acidic residues" evidence="3">
    <location>
        <begin position="466"/>
        <end position="495"/>
    </location>
</feature>
<dbReference type="InterPro" id="IPR008978">
    <property type="entry name" value="HSP20-like_chaperone"/>
</dbReference>
<evidence type="ECO:0000256" key="2">
    <source>
        <dbReference type="RuleBase" id="RU003616"/>
    </source>
</evidence>
<feature type="domain" description="SHSP" evidence="4">
    <location>
        <begin position="537"/>
        <end position="643"/>
    </location>
</feature>
<evidence type="ECO:0000313" key="5">
    <source>
        <dbReference type="EMBL" id="CAD6192746.1"/>
    </source>
</evidence>
<evidence type="ECO:0000313" key="6">
    <source>
        <dbReference type="Proteomes" id="UP000835052"/>
    </source>
</evidence>
<dbReference type="PROSITE" id="PS01031">
    <property type="entry name" value="SHSP"/>
    <property type="match status" value="1"/>
</dbReference>
<protein>
    <recommendedName>
        <fullName evidence="4">SHSP domain-containing protein</fullName>
    </recommendedName>
</protein>
<gene>
    <name evidence="5" type="ORF">CAUJ_LOCUS8665</name>
</gene>
<reference evidence="5" key="1">
    <citation type="submission" date="2020-10" db="EMBL/GenBank/DDBJ databases">
        <authorList>
            <person name="Kikuchi T."/>
        </authorList>
    </citation>
    <scope>NUCLEOTIDE SEQUENCE</scope>
    <source>
        <strain evidence="5">NKZ352</strain>
    </source>
</reference>
<feature type="compositionally biased region" description="Basic and acidic residues" evidence="3">
    <location>
        <begin position="284"/>
        <end position="303"/>
    </location>
</feature>
<proteinExistence type="inferred from homology"/>
<name>A0A8S1H8I0_9PELO</name>
<feature type="region of interest" description="Disordered" evidence="3">
    <location>
        <begin position="197"/>
        <end position="546"/>
    </location>
</feature>
<dbReference type="InterPro" id="IPR002068">
    <property type="entry name" value="A-crystallin/Hsp20_dom"/>
</dbReference>
<sequence length="651" mass="74531">MRLVGNLKHRVPYSIQDFSYEIDNWEIESHSTFTALRAVMSLTIDLPARLFKFDSTGFSLLFLQKEQFSCVRKRPAGEELKPLTHTLELESNDLLKTVGSLLRVIRCEDCLRKVCELCSRSDAVDYESWRSLVKLGAWFNHGKGPKFFISFFTLHGTGGPDGGFARAEDIDLEDDEMKAQKALQAINRLLNAERKQREAEERKLVKKREDVKVDSEPINSKKENLPQKSSTEQKRSQNHAESRKHERKVERKNDHYKAEAEKRNEQEQNVIKAPEKQKIVSLREALDTERAQNSEDPPKKKQNDSQQVKPVGEMSKEHEKNVSFGFHETVGPNEGNQDQVRAKNVDLDDDVMKAQRALQNVQRALEAERKQREKEEDKLTKKRDSEVVKSGSEPEKSKKENLSRKKSTEQEGSQNHGDSRKQEENVIKAHEKQKIDTEKTQNREDPSKKGQNDSVQVVAEEHEQDASEDDAPEDEIMASSDSEESEKSDESDGDDYQGKVAIHKLLGAEKMVLRNRNKAPSPKRRKLEAGVEEKENSENIEEVSELHKEARDKDIFEKTIDVSDFDPEELNISLSDRKVSIEAEHVTEKEQEALSRSFRFSFDVPNGFDISGLKSTITPERVLVFEAPKASQNFTKIIPLIVKRQEANDGK</sequence>
<organism evidence="5 6">
    <name type="scientific">Caenorhabditis auriculariae</name>
    <dbReference type="NCBI Taxonomy" id="2777116"/>
    <lineage>
        <taxon>Eukaryota</taxon>
        <taxon>Metazoa</taxon>
        <taxon>Ecdysozoa</taxon>
        <taxon>Nematoda</taxon>
        <taxon>Chromadorea</taxon>
        <taxon>Rhabditida</taxon>
        <taxon>Rhabditina</taxon>
        <taxon>Rhabditomorpha</taxon>
        <taxon>Rhabditoidea</taxon>
        <taxon>Rhabditidae</taxon>
        <taxon>Peloderinae</taxon>
        <taxon>Caenorhabditis</taxon>
    </lineage>
</organism>
<dbReference type="CDD" id="cd06526">
    <property type="entry name" value="metazoan_ACD"/>
    <property type="match status" value="1"/>
</dbReference>
<accession>A0A8S1H8I0</accession>
<dbReference type="Gene3D" id="2.60.40.790">
    <property type="match status" value="1"/>
</dbReference>
<feature type="compositionally biased region" description="Basic and acidic residues" evidence="3">
    <location>
        <begin position="365"/>
        <end position="409"/>
    </location>
</feature>
<feature type="compositionally biased region" description="Basic and acidic residues" evidence="3">
    <location>
        <begin position="197"/>
        <end position="266"/>
    </location>
</feature>
<feature type="compositionally biased region" description="Basic and acidic residues" evidence="3">
    <location>
        <begin position="417"/>
        <end position="451"/>
    </location>
</feature>
<evidence type="ECO:0000256" key="1">
    <source>
        <dbReference type="PROSITE-ProRule" id="PRU00285"/>
    </source>
</evidence>
<feature type="compositionally biased region" description="Basic and acidic residues" evidence="3">
    <location>
        <begin position="340"/>
        <end position="353"/>
    </location>
</feature>
<evidence type="ECO:0000259" key="4">
    <source>
        <dbReference type="PROSITE" id="PS01031"/>
    </source>
</evidence>
<dbReference type="AlphaFoldDB" id="A0A8S1H8I0"/>
<feature type="compositionally biased region" description="Basic and acidic residues" evidence="3">
    <location>
        <begin position="527"/>
        <end position="537"/>
    </location>
</feature>
<evidence type="ECO:0000256" key="3">
    <source>
        <dbReference type="SAM" id="MobiDB-lite"/>
    </source>
</evidence>
<feature type="compositionally biased region" description="Basic residues" evidence="3">
    <location>
        <begin position="513"/>
        <end position="526"/>
    </location>
</feature>
<keyword evidence="6" id="KW-1185">Reference proteome</keyword>
<dbReference type="Proteomes" id="UP000835052">
    <property type="component" value="Unassembled WGS sequence"/>
</dbReference>